<evidence type="ECO:0000259" key="1">
    <source>
        <dbReference type="PROSITE" id="PS50042"/>
    </source>
</evidence>
<dbReference type="Gene3D" id="2.60.120.10">
    <property type="entry name" value="Jelly Rolls"/>
    <property type="match status" value="1"/>
</dbReference>
<dbReference type="InterPro" id="IPR000595">
    <property type="entry name" value="cNMP-bd_dom"/>
</dbReference>
<name>A0A3B0UUS9_9ZZZZ</name>
<dbReference type="PROSITE" id="PS50042">
    <property type="entry name" value="CNMP_BINDING_3"/>
    <property type="match status" value="1"/>
</dbReference>
<gene>
    <name evidence="2" type="ORF">MNBD_CHLOROFLEXI01-2098</name>
</gene>
<organism evidence="2">
    <name type="scientific">hydrothermal vent metagenome</name>
    <dbReference type="NCBI Taxonomy" id="652676"/>
    <lineage>
        <taxon>unclassified sequences</taxon>
        <taxon>metagenomes</taxon>
        <taxon>ecological metagenomes</taxon>
    </lineage>
</organism>
<accession>A0A3B0UUS9</accession>
<feature type="domain" description="Cyclic nucleotide-binding" evidence="1">
    <location>
        <begin position="12"/>
        <end position="50"/>
    </location>
</feature>
<feature type="non-terminal residue" evidence="2">
    <location>
        <position position="50"/>
    </location>
</feature>
<evidence type="ECO:0000313" key="2">
    <source>
        <dbReference type="EMBL" id="VAW34741.1"/>
    </source>
</evidence>
<dbReference type="EMBL" id="UOEU01000549">
    <property type="protein sequence ID" value="VAW34741.1"/>
    <property type="molecule type" value="Genomic_DNA"/>
</dbReference>
<protein>
    <recommendedName>
        <fullName evidence="1">Cyclic nucleotide-binding domain-containing protein</fullName>
    </recommendedName>
</protein>
<dbReference type="SUPFAM" id="SSF51206">
    <property type="entry name" value="cAMP-binding domain-like"/>
    <property type="match status" value="1"/>
</dbReference>
<dbReference type="InterPro" id="IPR014710">
    <property type="entry name" value="RmlC-like_jellyroll"/>
</dbReference>
<dbReference type="AlphaFoldDB" id="A0A3B0UUS9"/>
<reference evidence="2" key="1">
    <citation type="submission" date="2018-06" db="EMBL/GenBank/DDBJ databases">
        <authorList>
            <person name="Zhirakovskaya E."/>
        </authorList>
    </citation>
    <scope>NUCLEOTIDE SEQUENCE</scope>
</reference>
<proteinExistence type="predicted"/>
<dbReference type="InterPro" id="IPR018490">
    <property type="entry name" value="cNMP-bd_dom_sf"/>
</dbReference>
<sequence length="50" mass="5691">MGTGTTSIIRRALKGLDEKTLNLLREVAQRKEYSANTILCHQGKVEHVFY</sequence>